<evidence type="ECO:0000256" key="6">
    <source>
        <dbReference type="ARBA" id="ARBA00022747"/>
    </source>
</evidence>
<evidence type="ECO:0000313" key="12">
    <source>
        <dbReference type="EMBL" id="MCU6801231.1"/>
    </source>
</evidence>
<dbReference type="InterPro" id="IPR029063">
    <property type="entry name" value="SAM-dependent_MTases_sf"/>
</dbReference>
<evidence type="ECO:0000256" key="4">
    <source>
        <dbReference type="ARBA" id="ARBA00022679"/>
    </source>
</evidence>
<dbReference type="Pfam" id="PF12161">
    <property type="entry name" value="HsdM_N"/>
    <property type="match status" value="1"/>
</dbReference>
<dbReference type="PANTHER" id="PTHR42998">
    <property type="entry name" value="TYPE I RESTRICTION ENZYME HINDVIIP M PROTEIN-RELATED"/>
    <property type="match status" value="1"/>
</dbReference>
<evidence type="ECO:0000256" key="1">
    <source>
        <dbReference type="ARBA" id="ARBA00006594"/>
    </source>
</evidence>
<dbReference type="RefSeq" id="WP_158360160.1">
    <property type="nucleotide sequence ID" value="NZ_JAOQJF010000045.1"/>
</dbReference>
<keyword evidence="5" id="KW-0949">S-adenosyl-L-methionine</keyword>
<dbReference type="Proteomes" id="UP001652395">
    <property type="component" value="Unassembled WGS sequence"/>
</dbReference>
<gene>
    <name evidence="12" type="ORF">OCV69_15065</name>
</gene>
<proteinExistence type="inferred from homology"/>
<comment type="similarity">
    <text evidence="1">Belongs to the N(4)/N(6)-methyltransferase family.</text>
</comment>
<organism evidence="12 13">
    <name type="scientific">Alitiscatomonas aceti</name>
    <dbReference type="NCBI Taxonomy" id="2981724"/>
    <lineage>
        <taxon>Bacteria</taxon>
        <taxon>Bacillati</taxon>
        <taxon>Bacillota</taxon>
        <taxon>Clostridia</taxon>
        <taxon>Lachnospirales</taxon>
        <taxon>Lachnospiraceae</taxon>
        <taxon>Alitiscatomonas</taxon>
    </lineage>
</organism>
<evidence type="ECO:0000256" key="7">
    <source>
        <dbReference type="ARBA" id="ARBA00023125"/>
    </source>
</evidence>
<evidence type="ECO:0000259" key="10">
    <source>
        <dbReference type="Pfam" id="PF02384"/>
    </source>
</evidence>
<dbReference type="InterPro" id="IPR038333">
    <property type="entry name" value="T1MK-like_N_sf"/>
</dbReference>
<dbReference type="InterPro" id="IPR052916">
    <property type="entry name" value="Type-I_RE_MTase_Subunit"/>
</dbReference>
<keyword evidence="3 12" id="KW-0489">Methyltransferase</keyword>
<dbReference type="PANTHER" id="PTHR42998:SF1">
    <property type="entry name" value="TYPE I RESTRICTION ENZYME HINDI METHYLASE SUBUNIT"/>
    <property type="match status" value="1"/>
</dbReference>
<keyword evidence="13" id="KW-1185">Reference proteome</keyword>
<feature type="domain" description="DNA methylase adenine-specific" evidence="10">
    <location>
        <begin position="156"/>
        <end position="481"/>
    </location>
</feature>
<dbReference type="SUPFAM" id="SSF53335">
    <property type="entry name" value="S-adenosyl-L-methionine-dependent methyltransferases"/>
    <property type="match status" value="1"/>
</dbReference>
<keyword evidence="9" id="KW-0175">Coiled coil</keyword>
<name>A0ABT2V3Y7_9FIRM</name>
<dbReference type="GO" id="GO:0008168">
    <property type="term" value="F:methyltransferase activity"/>
    <property type="evidence" value="ECO:0007669"/>
    <property type="project" value="UniProtKB-KW"/>
</dbReference>
<dbReference type="EMBL" id="JAOQJF010000045">
    <property type="protein sequence ID" value="MCU6801231.1"/>
    <property type="molecule type" value="Genomic_DNA"/>
</dbReference>
<feature type="domain" description="N6 adenine-specific DNA methyltransferase N-terminal" evidence="11">
    <location>
        <begin position="13"/>
        <end position="143"/>
    </location>
</feature>
<dbReference type="PROSITE" id="PS00092">
    <property type="entry name" value="N6_MTASE"/>
    <property type="match status" value="1"/>
</dbReference>
<keyword evidence="4" id="KW-0808">Transferase</keyword>
<evidence type="ECO:0000256" key="3">
    <source>
        <dbReference type="ARBA" id="ARBA00022603"/>
    </source>
</evidence>
<dbReference type="GO" id="GO:0032259">
    <property type="term" value="P:methylation"/>
    <property type="evidence" value="ECO:0007669"/>
    <property type="project" value="UniProtKB-KW"/>
</dbReference>
<dbReference type="InterPro" id="IPR002052">
    <property type="entry name" value="DNA_methylase_N6_adenine_CS"/>
</dbReference>
<dbReference type="Gene3D" id="3.90.220.20">
    <property type="entry name" value="DNA methylase specificity domains"/>
    <property type="match status" value="1"/>
</dbReference>
<accession>A0ABT2V3Y7</accession>
<evidence type="ECO:0000313" key="13">
    <source>
        <dbReference type="Proteomes" id="UP001652395"/>
    </source>
</evidence>
<evidence type="ECO:0000256" key="5">
    <source>
        <dbReference type="ARBA" id="ARBA00022691"/>
    </source>
</evidence>
<feature type="coiled-coil region" evidence="9">
    <location>
        <begin position="491"/>
        <end position="518"/>
    </location>
</feature>
<dbReference type="InterPro" id="IPR044946">
    <property type="entry name" value="Restrct_endonuc_typeI_TRD_sf"/>
</dbReference>
<dbReference type="InterPro" id="IPR003356">
    <property type="entry name" value="DNA_methylase_A-5"/>
</dbReference>
<keyword evidence="6" id="KW-0680">Restriction system</keyword>
<keyword evidence="7" id="KW-0238">DNA-binding</keyword>
<protein>
    <recommendedName>
        <fullName evidence="2">site-specific DNA-methyltransferase (adenine-specific)</fullName>
        <ecNumber evidence="2">2.1.1.72</ecNumber>
    </recommendedName>
</protein>
<dbReference type="PRINTS" id="PR00507">
    <property type="entry name" value="N12N6MTFRASE"/>
</dbReference>
<evidence type="ECO:0000259" key="11">
    <source>
        <dbReference type="Pfam" id="PF12161"/>
    </source>
</evidence>
<dbReference type="Gene3D" id="3.40.50.150">
    <property type="entry name" value="Vaccinia Virus protein VP39"/>
    <property type="match status" value="1"/>
</dbReference>
<evidence type="ECO:0000256" key="8">
    <source>
        <dbReference type="ARBA" id="ARBA00047942"/>
    </source>
</evidence>
<dbReference type="SUPFAM" id="SSF116734">
    <property type="entry name" value="DNA methylase specificity domain"/>
    <property type="match status" value="1"/>
</dbReference>
<evidence type="ECO:0000256" key="2">
    <source>
        <dbReference type="ARBA" id="ARBA00011900"/>
    </source>
</evidence>
<sequence>MARAKKAAHEEPMEQVLWTAANKLRKNMDAAEYKHIVLGLIFLKYISDSFNDLYEKLKNGEGEYEGADPEDPNEYRAENVFYVPEKARWSYLQGRAKLGTIGKDVDDAMEAIEDLNPGLRGVLPKEYAKEKLDKQSLGGLIDLIGTIALGDSVSKSKDVLGRVYEYFLGQFALAEGKKGGQFYTPSCVVQLLVEILEPYQGRVFDPCCGSGGMFVQSEKFVNAHSDVYRKQGSAFDNLFDKVVSIYGQESNQTTWRLCKMNLAIRGIDSSNVRWNNEGSFLNDAHQDLKADFIIANPPFNDKDWSSELLTNDYRWVYGTPPDKNANYAWIQHFISHLSPSGKAGFLLATKSLASESQAETTIRSGIVADALPECIILLPGKLFYTTPAPVCLWVLSRNSSKRDNKTLFIDASRIFTIVDRTHNKLSPSNIQEIARVYHSWIHGDGTYEDVPGFCKVVNKETIVEKGCSLYPGDYIGIKEDSSDLKDPSEAKERIVDSVQLAKEEIKQLQDNISALFTSIEREVSGEASPLVPYKLSDVLYESIDVLGDDEEPEILTCTENAGLVLQRERFSKRVATEDTSDYKIVLRNDIVYNPYLLWAGAIDQCTVVDKGITSPAYIVLHVKDGFAPALVGHVLKSDYMKKHYWNISIGTHERRRTAPIDKFLDLEIQLPDIDAQKHIMELLEQIMKQSERITIIQKALLAASASMNEFYTRR</sequence>
<dbReference type="InterPro" id="IPR022749">
    <property type="entry name" value="D12N6_MeTrfase_N"/>
</dbReference>
<comment type="catalytic activity">
    <reaction evidence="8">
        <text>a 2'-deoxyadenosine in DNA + S-adenosyl-L-methionine = an N(6)-methyl-2'-deoxyadenosine in DNA + S-adenosyl-L-homocysteine + H(+)</text>
        <dbReference type="Rhea" id="RHEA:15197"/>
        <dbReference type="Rhea" id="RHEA-COMP:12418"/>
        <dbReference type="Rhea" id="RHEA-COMP:12419"/>
        <dbReference type="ChEBI" id="CHEBI:15378"/>
        <dbReference type="ChEBI" id="CHEBI:57856"/>
        <dbReference type="ChEBI" id="CHEBI:59789"/>
        <dbReference type="ChEBI" id="CHEBI:90615"/>
        <dbReference type="ChEBI" id="CHEBI:90616"/>
        <dbReference type="EC" id="2.1.1.72"/>
    </reaction>
</comment>
<evidence type="ECO:0000256" key="9">
    <source>
        <dbReference type="SAM" id="Coils"/>
    </source>
</evidence>
<dbReference type="EC" id="2.1.1.72" evidence="2"/>
<comment type="caution">
    <text evidence="12">The sequence shown here is derived from an EMBL/GenBank/DDBJ whole genome shotgun (WGS) entry which is preliminary data.</text>
</comment>
<reference evidence="12 13" key="1">
    <citation type="journal article" date="2021" name="ISME Commun">
        <title>Automated analysis of genomic sequences facilitates high-throughput and comprehensive description of bacteria.</title>
        <authorList>
            <person name="Hitch T.C.A."/>
        </authorList>
    </citation>
    <scope>NUCLEOTIDE SEQUENCE [LARGE SCALE GENOMIC DNA]</scope>
    <source>
        <strain evidence="13">f_CCE</strain>
    </source>
</reference>
<dbReference type="Gene3D" id="1.20.1260.30">
    <property type="match status" value="1"/>
</dbReference>
<dbReference type="Pfam" id="PF02384">
    <property type="entry name" value="N6_Mtase"/>
    <property type="match status" value="1"/>
</dbReference>